<sequence>MLAFAMLINPKYLLTVDLGKPYLKNLNTLVHDDKTQSETAEFYKESTVFIPSQSRKRWQTNYGAWNFTPTAKIPRGNYTGYIDVEVDYVNLFTKSAGTF</sequence>
<dbReference type="PATRIC" id="fig|449659.4.peg.1048"/>
<protein>
    <submittedName>
        <fullName evidence="1">Uncharacterized protein</fullName>
    </submittedName>
</protein>
<gene>
    <name evidence="1" type="ORF">IV66_GL001040</name>
</gene>
<organism evidence="1 2">
    <name type="scientific">Ligilactobacillus pobuzihii</name>
    <dbReference type="NCBI Taxonomy" id="449659"/>
    <lineage>
        <taxon>Bacteria</taxon>
        <taxon>Bacillati</taxon>
        <taxon>Bacillota</taxon>
        <taxon>Bacilli</taxon>
        <taxon>Lactobacillales</taxon>
        <taxon>Lactobacillaceae</taxon>
        <taxon>Ligilactobacillus</taxon>
    </lineage>
</organism>
<comment type="caution">
    <text evidence="1">The sequence shown here is derived from an EMBL/GenBank/DDBJ whole genome shotgun (WGS) entry which is preliminary data.</text>
</comment>
<dbReference type="EMBL" id="JQCN01000070">
    <property type="protein sequence ID" value="KRN95596.1"/>
    <property type="molecule type" value="Genomic_DNA"/>
</dbReference>
<dbReference type="Proteomes" id="UP000051886">
    <property type="component" value="Unassembled WGS sequence"/>
</dbReference>
<accession>A0A0R2L8A7</accession>
<dbReference type="AlphaFoldDB" id="A0A0R2L8A7"/>
<proteinExistence type="predicted"/>
<evidence type="ECO:0000313" key="1">
    <source>
        <dbReference type="EMBL" id="KRN95596.1"/>
    </source>
</evidence>
<reference evidence="1 2" key="1">
    <citation type="journal article" date="2015" name="Genome Announc.">
        <title>Expanding the biotechnology potential of lactobacilli through comparative genomics of 213 strains and associated genera.</title>
        <authorList>
            <person name="Sun Z."/>
            <person name="Harris H.M."/>
            <person name="McCann A."/>
            <person name="Guo C."/>
            <person name="Argimon S."/>
            <person name="Zhang W."/>
            <person name="Yang X."/>
            <person name="Jeffery I.B."/>
            <person name="Cooney J.C."/>
            <person name="Kagawa T.F."/>
            <person name="Liu W."/>
            <person name="Song Y."/>
            <person name="Salvetti E."/>
            <person name="Wrobel A."/>
            <person name="Rasinkangas P."/>
            <person name="Parkhill J."/>
            <person name="Rea M.C."/>
            <person name="O'Sullivan O."/>
            <person name="Ritari J."/>
            <person name="Douillard F.P."/>
            <person name="Paul Ross R."/>
            <person name="Yang R."/>
            <person name="Briner A.E."/>
            <person name="Felis G.E."/>
            <person name="de Vos W.M."/>
            <person name="Barrangou R."/>
            <person name="Klaenhammer T.R."/>
            <person name="Caufield P.W."/>
            <person name="Cui Y."/>
            <person name="Zhang H."/>
            <person name="O'Toole P.W."/>
        </authorList>
    </citation>
    <scope>NUCLEOTIDE SEQUENCE [LARGE SCALE GENOMIC DNA]</scope>
    <source>
        <strain evidence="1 2">NBRC 103219</strain>
    </source>
</reference>
<name>A0A0R2L8A7_9LACO</name>
<evidence type="ECO:0000313" key="2">
    <source>
        <dbReference type="Proteomes" id="UP000051886"/>
    </source>
</evidence>
<keyword evidence="2" id="KW-1185">Reference proteome</keyword>